<keyword evidence="2" id="KW-0732">Signal</keyword>
<feature type="compositionally biased region" description="Gly residues" evidence="1">
    <location>
        <begin position="172"/>
        <end position="183"/>
    </location>
</feature>
<dbReference type="KEGG" id="mmes:MMSR116_28410"/>
<feature type="region of interest" description="Disordered" evidence="1">
    <location>
        <begin position="162"/>
        <end position="183"/>
    </location>
</feature>
<dbReference type="SUPFAM" id="SSF110087">
    <property type="entry name" value="DR1885-like metal-binding protein"/>
    <property type="match status" value="1"/>
</dbReference>
<dbReference type="PANTHER" id="PTHR36302">
    <property type="entry name" value="BLR7088 PROTEIN"/>
    <property type="match status" value="1"/>
</dbReference>
<proteinExistence type="predicted"/>
<gene>
    <name evidence="3" type="ORF">MMSR116_28410</name>
</gene>
<feature type="signal peptide" evidence="2">
    <location>
        <begin position="1"/>
        <end position="27"/>
    </location>
</feature>
<evidence type="ECO:0000313" key="3">
    <source>
        <dbReference type="EMBL" id="QGY05383.1"/>
    </source>
</evidence>
<name>A0A6B9FRT1_9HYPH</name>
<dbReference type="Proteomes" id="UP000012488">
    <property type="component" value="Chromosome"/>
</dbReference>
<dbReference type="OrthoDB" id="9796962at2"/>
<evidence type="ECO:0000256" key="2">
    <source>
        <dbReference type="SAM" id="SignalP"/>
    </source>
</evidence>
<reference evidence="3 4" key="1">
    <citation type="journal article" date="2012" name="Genet. Mol. Biol.">
        <title>Analysis of 16S rRNA and mxaF genes revealing insights into Methylobacterium niche-specific plant association.</title>
        <authorList>
            <person name="Dourado M.N."/>
            <person name="Andreote F.D."/>
            <person name="Dini-Andreote F."/>
            <person name="Conti R."/>
            <person name="Araujo J.M."/>
            <person name="Araujo W.L."/>
        </authorList>
    </citation>
    <scope>NUCLEOTIDE SEQUENCE [LARGE SCALE GENOMIC DNA]</scope>
    <source>
        <strain evidence="3 4">SR1.6/6</strain>
    </source>
</reference>
<dbReference type="InterPro" id="IPR007410">
    <property type="entry name" value="LpqE-like"/>
</dbReference>
<accession>A0A6B9FRT1</accession>
<protein>
    <submittedName>
        <fullName evidence="3">Copper chaperone PCu(A)C</fullName>
    </submittedName>
</protein>
<organism evidence="3 4">
    <name type="scientific">Methylobacterium mesophilicum SR1.6/6</name>
    <dbReference type="NCBI Taxonomy" id="908290"/>
    <lineage>
        <taxon>Bacteria</taxon>
        <taxon>Pseudomonadati</taxon>
        <taxon>Pseudomonadota</taxon>
        <taxon>Alphaproteobacteria</taxon>
        <taxon>Hyphomicrobiales</taxon>
        <taxon>Methylobacteriaceae</taxon>
        <taxon>Methylobacterium</taxon>
    </lineage>
</organism>
<evidence type="ECO:0000313" key="4">
    <source>
        <dbReference type="Proteomes" id="UP000012488"/>
    </source>
</evidence>
<sequence length="183" mass="18354">MRFTNCPILARAALGLAALLAATTAGAAADYAAGPLKIGHPWSRATPNGAQVAGGYLAVTNTGSEPDTLTGATIEEAGRAELHTMSMEGGVMKMAPVEGGLVIKPGETVTLKPGGYHLMFLDLKGPLKKGQSVKGTVTFAKAGTVPVDFTVEGIAAKAPASGAAEMDHGGMEHGGMGHGGHAH</sequence>
<dbReference type="InterPro" id="IPR036182">
    <property type="entry name" value="PCuAC_sf"/>
</dbReference>
<dbReference type="InterPro" id="IPR058248">
    <property type="entry name" value="Lxx211020-like"/>
</dbReference>
<dbReference type="PANTHER" id="PTHR36302:SF1">
    <property type="entry name" value="COPPER CHAPERONE PCU(A)C"/>
    <property type="match status" value="1"/>
</dbReference>
<dbReference type="Gene3D" id="2.60.40.1890">
    <property type="entry name" value="PCu(A)C copper chaperone"/>
    <property type="match status" value="1"/>
</dbReference>
<dbReference type="RefSeq" id="WP_010684208.1">
    <property type="nucleotide sequence ID" value="NZ_CP043538.1"/>
</dbReference>
<dbReference type="Pfam" id="PF04314">
    <property type="entry name" value="PCuAC"/>
    <property type="match status" value="1"/>
</dbReference>
<reference evidence="3 4" key="2">
    <citation type="journal article" date="2013" name="Genome Announc.">
        <title>Draft Genome Sequence of Methylobacterium mesophilicum Strain SR1.6/6, Isolated from Citrus sinensis.</title>
        <authorList>
            <person name="Marinho Almeida D."/>
            <person name="Dini-Andreote F."/>
            <person name="Camargo Neves A.A."/>
            <person name="Juca Ramos R.T."/>
            <person name="Andreote F.D."/>
            <person name="Carneiro A.R."/>
            <person name="Oliveira de Souza Lima A."/>
            <person name="Caracciolo Gomes de Sa P.H."/>
            <person name="Ribeiro Barbosa M.S."/>
            <person name="Araujo W.L."/>
            <person name="Silva A."/>
        </authorList>
    </citation>
    <scope>NUCLEOTIDE SEQUENCE [LARGE SCALE GENOMIC DNA]</scope>
    <source>
        <strain evidence="3 4">SR1.6/6</strain>
    </source>
</reference>
<evidence type="ECO:0000256" key="1">
    <source>
        <dbReference type="SAM" id="MobiDB-lite"/>
    </source>
</evidence>
<feature type="chain" id="PRO_5025660153" evidence="2">
    <location>
        <begin position="28"/>
        <end position="183"/>
    </location>
</feature>
<dbReference type="EMBL" id="CP043538">
    <property type="protein sequence ID" value="QGY05383.1"/>
    <property type="molecule type" value="Genomic_DNA"/>
</dbReference>
<dbReference type="AlphaFoldDB" id="A0A6B9FRT1"/>